<dbReference type="InterPro" id="IPR051446">
    <property type="entry name" value="HTH_trans_reg/aminotransferase"/>
</dbReference>
<dbReference type="InterPro" id="IPR004839">
    <property type="entry name" value="Aminotransferase_I/II_large"/>
</dbReference>
<dbReference type="RefSeq" id="WP_161969002.1">
    <property type="nucleotide sequence ID" value="NZ_LNQU01000298.1"/>
</dbReference>
<keyword evidence="3" id="KW-0238">DNA-binding</keyword>
<dbReference type="GO" id="GO:0030170">
    <property type="term" value="F:pyridoxal phosphate binding"/>
    <property type="evidence" value="ECO:0007669"/>
    <property type="project" value="InterPro"/>
</dbReference>
<dbReference type="AlphaFoldDB" id="A0A318J5A7"/>
<dbReference type="PANTHER" id="PTHR46577:SF2">
    <property type="entry name" value="TRANSCRIPTIONAL REGULATORY PROTEIN"/>
    <property type="match status" value="1"/>
</dbReference>
<dbReference type="InterPro" id="IPR015424">
    <property type="entry name" value="PyrdxlP-dep_Trfase"/>
</dbReference>
<keyword evidence="4" id="KW-1185">Reference proteome</keyword>
<dbReference type="SUPFAM" id="SSF53383">
    <property type="entry name" value="PLP-dependent transferases"/>
    <property type="match status" value="1"/>
</dbReference>
<dbReference type="InterPro" id="IPR015421">
    <property type="entry name" value="PyrdxlP-dep_Trfase_major"/>
</dbReference>
<comment type="caution">
    <text evidence="3">The sequence shown here is derived from an EMBL/GenBank/DDBJ whole genome shotgun (WGS) entry which is preliminary data.</text>
</comment>
<protein>
    <recommendedName>
        <fullName evidence="1">Putative 8-amino-7-oxononanoate synthase</fullName>
    </recommendedName>
</protein>
<dbReference type="Gene3D" id="3.90.1150.10">
    <property type="entry name" value="Aspartate Aminotransferase, domain 1"/>
    <property type="match status" value="1"/>
</dbReference>
<dbReference type="Gene3D" id="3.40.640.10">
    <property type="entry name" value="Type I PLP-dependent aspartate aminotransferase-like (Major domain)"/>
    <property type="match status" value="1"/>
</dbReference>
<reference evidence="3 4" key="1">
    <citation type="submission" date="2018-05" db="EMBL/GenBank/DDBJ databases">
        <title>Genomic Encyclopedia of Type Strains, Phase IV (KMG-IV): sequencing the most valuable type-strain genomes for metagenomic binning, comparative biology and taxonomic classification.</title>
        <authorList>
            <person name="Goeker M."/>
        </authorList>
    </citation>
    <scope>NUCLEOTIDE SEQUENCE [LARGE SCALE GENOMIC DNA]</scope>
    <source>
        <strain evidence="3 4">DSM 25134</strain>
    </source>
</reference>
<name>A0A318J5A7_9NEIS</name>
<evidence type="ECO:0000259" key="2">
    <source>
        <dbReference type="Pfam" id="PF00155"/>
    </source>
</evidence>
<accession>A0A318J5A7</accession>
<dbReference type="Proteomes" id="UP000248395">
    <property type="component" value="Unassembled WGS sequence"/>
</dbReference>
<sequence>MRQQMAKQWRINLGTGLLPDEWYPDPDLRMAIRSLLRDQRLSISNYGDSQGYAPLRVRIAEMLMGLKVGTTADQICLTIGASHGLELVMRALVRPGDYVLVDEPGYYNLYSALTGYGVHAIGVPRMDTGPCLETLRKLLNDYKPKAFFTQSIFHNPTGGCTDPATAHEILSLAKNHDIYVVEDDVYGDFDDLYRTRIASLDQLNRVVLIGSFSKSVSASIRIGYVAANIDITNKINTIKLNGVIGCPSFSEMAVYAFLTSGNYRKHITRMRERLFIVREVARNKLSELGFTDISSPGGGFFVCARHPKIDSASHFSEKAAAANILLAPGDVFLLNGKTADWFRFNVGHLMKPNGTECLQAFIREYLKC</sequence>
<organism evidence="3 4">
    <name type="scientific">Aquitalea magnusonii</name>
    <dbReference type="NCBI Taxonomy" id="332411"/>
    <lineage>
        <taxon>Bacteria</taxon>
        <taxon>Pseudomonadati</taxon>
        <taxon>Pseudomonadota</taxon>
        <taxon>Betaproteobacteria</taxon>
        <taxon>Neisseriales</taxon>
        <taxon>Chromobacteriaceae</taxon>
        <taxon>Aquitalea</taxon>
    </lineage>
</organism>
<proteinExistence type="predicted"/>
<dbReference type="Pfam" id="PF00155">
    <property type="entry name" value="Aminotran_1_2"/>
    <property type="match status" value="1"/>
</dbReference>
<dbReference type="CDD" id="cd00609">
    <property type="entry name" value="AAT_like"/>
    <property type="match status" value="1"/>
</dbReference>
<gene>
    <name evidence="3" type="ORF">DFR38_12242</name>
</gene>
<evidence type="ECO:0000256" key="1">
    <source>
        <dbReference type="ARBA" id="ARBA00021531"/>
    </source>
</evidence>
<dbReference type="InterPro" id="IPR015422">
    <property type="entry name" value="PyrdxlP-dep_Trfase_small"/>
</dbReference>
<evidence type="ECO:0000313" key="4">
    <source>
        <dbReference type="Proteomes" id="UP000248395"/>
    </source>
</evidence>
<evidence type="ECO:0000313" key="3">
    <source>
        <dbReference type="EMBL" id="PXX41820.1"/>
    </source>
</evidence>
<feature type="domain" description="Aminotransferase class I/classII large" evidence="2">
    <location>
        <begin position="11"/>
        <end position="348"/>
    </location>
</feature>
<dbReference type="PANTHER" id="PTHR46577">
    <property type="entry name" value="HTH-TYPE TRANSCRIPTIONAL REGULATORY PROTEIN GABR"/>
    <property type="match status" value="1"/>
</dbReference>
<dbReference type="GO" id="GO:0003677">
    <property type="term" value="F:DNA binding"/>
    <property type="evidence" value="ECO:0007669"/>
    <property type="project" value="UniProtKB-KW"/>
</dbReference>
<dbReference type="EMBL" id="QJKC01000022">
    <property type="protein sequence ID" value="PXX41820.1"/>
    <property type="molecule type" value="Genomic_DNA"/>
</dbReference>